<feature type="chain" id="PRO_5033058587" description="Lipoprotein" evidence="1">
    <location>
        <begin position="19"/>
        <end position="179"/>
    </location>
</feature>
<evidence type="ECO:0008006" key="4">
    <source>
        <dbReference type="Google" id="ProtNLM"/>
    </source>
</evidence>
<keyword evidence="1" id="KW-0732">Signal</keyword>
<name>A0A816BE27_ADIRI</name>
<organism evidence="2 3">
    <name type="scientific">Adineta ricciae</name>
    <name type="common">Rotifer</name>
    <dbReference type="NCBI Taxonomy" id="249248"/>
    <lineage>
        <taxon>Eukaryota</taxon>
        <taxon>Metazoa</taxon>
        <taxon>Spiralia</taxon>
        <taxon>Gnathifera</taxon>
        <taxon>Rotifera</taxon>
        <taxon>Eurotatoria</taxon>
        <taxon>Bdelloidea</taxon>
        <taxon>Adinetida</taxon>
        <taxon>Adinetidae</taxon>
        <taxon>Adineta</taxon>
    </lineage>
</organism>
<dbReference type="AlphaFoldDB" id="A0A816BE27"/>
<proteinExistence type="predicted"/>
<sequence length="179" mass="20325">MYKSVVLLFLSFICLINCSYDDYHDCRQYENKVYQLKVTFPGKKPLYAALRLQPKGSFDELFSIGGGNNAAELGVSFALSNRVGYYKCLGNNVMQLTGLGYLYKTDDVLFLKENGAVVIHDYHFRLSNRGRRINGKVKFAVFENGLNPFTTTADPKLIGDEGVVEGELLKYRKYFTLKL</sequence>
<comment type="caution">
    <text evidence="2">The sequence shown here is derived from an EMBL/GenBank/DDBJ whole genome shotgun (WGS) entry which is preliminary data.</text>
</comment>
<dbReference type="Proteomes" id="UP000663828">
    <property type="component" value="Unassembled WGS sequence"/>
</dbReference>
<evidence type="ECO:0000256" key="1">
    <source>
        <dbReference type="SAM" id="SignalP"/>
    </source>
</evidence>
<evidence type="ECO:0000313" key="2">
    <source>
        <dbReference type="EMBL" id="CAF1608797.1"/>
    </source>
</evidence>
<keyword evidence="3" id="KW-1185">Reference proteome</keyword>
<dbReference type="EMBL" id="CAJNOR010007016">
    <property type="protein sequence ID" value="CAF1608797.1"/>
    <property type="molecule type" value="Genomic_DNA"/>
</dbReference>
<feature type="signal peptide" evidence="1">
    <location>
        <begin position="1"/>
        <end position="18"/>
    </location>
</feature>
<accession>A0A816BE27</accession>
<reference evidence="2" key="1">
    <citation type="submission" date="2021-02" db="EMBL/GenBank/DDBJ databases">
        <authorList>
            <person name="Nowell W R."/>
        </authorList>
    </citation>
    <scope>NUCLEOTIDE SEQUENCE</scope>
</reference>
<gene>
    <name evidence="2" type="ORF">XAT740_LOCUS48635</name>
</gene>
<evidence type="ECO:0000313" key="3">
    <source>
        <dbReference type="Proteomes" id="UP000663828"/>
    </source>
</evidence>
<protein>
    <recommendedName>
        <fullName evidence="4">Lipoprotein</fullName>
    </recommendedName>
</protein>